<proteinExistence type="inferred from homology"/>
<organism evidence="2 3">
    <name type="scientific">Deinococcus cavernae</name>
    <dbReference type="NCBI Taxonomy" id="2320857"/>
    <lineage>
        <taxon>Bacteria</taxon>
        <taxon>Thermotogati</taxon>
        <taxon>Deinococcota</taxon>
        <taxon>Deinococci</taxon>
        <taxon>Deinococcales</taxon>
        <taxon>Deinococcaceae</taxon>
        <taxon>Deinococcus</taxon>
    </lineage>
</organism>
<dbReference type="Gene3D" id="3.40.190.10">
    <property type="entry name" value="Periplasmic binding protein-like II"/>
    <property type="match status" value="1"/>
</dbReference>
<dbReference type="InterPro" id="IPR005064">
    <property type="entry name" value="BUG"/>
</dbReference>
<gene>
    <name evidence="2" type="ORF">D3875_22625</name>
</gene>
<dbReference type="EMBL" id="QYUJ01000030">
    <property type="protein sequence ID" value="RJF69114.1"/>
    <property type="molecule type" value="Genomic_DNA"/>
</dbReference>
<evidence type="ECO:0000313" key="2">
    <source>
        <dbReference type="EMBL" id="RJF69114.1"/>
    </source>
</evidence>
<dbReference type="RefSeq" id="WP_119766971.1">
    <property type="nucleotide sequence ID" value="NZ_QYUJ01000030.1"/>
</dbReference>
<dbReference type="Pfam" id="PF03401">
    <property type="entry name" value="TctC"/>
    <property type="match status" value="1"/>
</dbReference>
<dbReference type="PANTHER" id="PTHR42928:SF3">
    <property type="entry name" value="UPF0065 PROTEIN YFLP"/>
    <property type="match status" value="1"/>
</dbReference>
<evidence type="ECO:0000256" key="1">
    <source>
        <dbReference type="ARBA" id="ARBA00006987"/>
    </source>
</evidence>
<dbReference type="OrthoDB" id="8880247at2"/>
<dbReference type="Gene3D" id="3.40.190.150">
    <property type="entry name" value="Bordetella uptake gene, domain 1"/>
    <property type="match status" value="1"/>
</dbReference>
<sequence length="255" mass="27437">MPGKAGTVGLNEFTKWKGQNAKLMVTGFVMVAGIPLNASPLLLSRDVTPIASLVSENDVLVVPANSRFQTAEDLIAALKANPGNVRFGGSSLGGTGHVAFAKLSQELGLPLKGMKFIPSAGGMQAAKALLAGEIDVVSTGYTEIDDLLKNKTLRVLAVLADERLPGIDAPTLKEKGVNVSIANWRGVVAPAGISSNERTRLELQIARMVKTPQWERVLSQNKWQNNYMDVASFKRYVQYQESVIPALLKNLDLIK</sequence>
<dbReference type="PANTHER" id="PTHR42928">
    <property type="entry name" value="TRICARBOXYLATE-BINDING PROTEIN"/>
    <property type="match status" value="1"/>
</dbReference>
<dbReference type="CDD" id="cd07012">
    <property type="entry name" value="PBP2_Bug_TTT"/>
    <property type="match status" value="1"/>
</dbReference>
<comment type="similarity">
    <text evidence="1">Belongs to the UPF0065 (bug) family.</text>
</comment>
<dbReference type="Proteomes" id="UP000286287">
    <property type="component" value="Unassembled WGS sequence"/>
</dbReference>
<comment type="caution">
    <text evidence="2">The sequence shown here is derived from an EMBL/GenBank/DDBJ whole genome shotgun (WGS) entry which is preliminary data.</text>
</comment>
<dbReference type="InterPro" id="IPR042100">
    <property type="entry name" value="Bug_dom1"/>
</dbReference>
<dbReference type="SUPFAM" id="SSF53850">
    <property type="entry name" value="Periplasmic binding protein-like II"/>
    <property type="match status" value="1"/>
</dbReference>
<dbReference type="AlphaFoldDB" id="A0A418V058"/>
<protein>
    <submittedName>
        <fullName evidence="2">Tripartite tricarboxylate transporter substrate binding protein</fullName>
    </submittedName>
</protein>
<reference evidence="2 3" key="1">
    <citation type="submission" date="2018-09" db="EMBL/GenBank/DDBJ databases">
        <authorList>
            <person name="Zhu H."/>
        </authorList>
    </citation>
    <scope>NUCLEOTIDE SEQUENCE [LARGE SCALE GENOMIC DNA]</scope>
    <source>
        <strain evidence="2 3">K2S05-167</strain>
    </source>
</reference>
<accession>A0A418V058</accession>
<keyword evidence="3" id="KW-1185">Reference proteome</keyword>
<evidence type="ECO:0000313" key="3">
    <source>
        <dbReference type="Proteomes" id="UP000286287"/>
    </source>
</evidence>
<name>A0A418V058_9DEIO</name>